<keyword evidence="1" id="KW-1133">Transmembrane helix</keyword>
<accession>A0AAV5T0N3</accession>
<keyword evidence="1" id="KW-0812">Transmembrane</keyword>
<evidence type="ECO:0000313" key="2">
    <source>
        <dbReference type="EMBL" id="GMS86109.1"/>
    </source>
</evidence>
<feature type="non-terminal residue" evidence="2">
    <location>
        <position position="435"/>
    </location>
</feature>
<organism evidence="2 3">
    <name type="scientific">Pristionchus entomophagus</name>
    <dbReference type="NCBI Taxonomy" id="358040"/>
    <lineage>
        <taxon>Eukaryota</taxon>
        <taxon>Metazoa</taxon>
        <taxon>Ecdysozoa</taxon>
        <taxon>Nematoda</taxon>
        <taxon>Chromadorea</taxon>
        <taxon>Rhabditida</taxon>
        <taxon>Rhabditina</taxon>
        <taxon>Diplogasteromorpha</taxon>
        <taxon>Diplogasteroidea</taxon>
        <taxon>Neodiplogasteridae</taxon>
        <taxon>Pristionchus</taxon>
    </lineage>
</organism>
<evidence type="ECO:0000313" key="3">
    <source>
        <dbReference type="Proteomes" id="UP001432027"/>
    </source>
</evidence>
<feature type="transmembrane region" description="Helical" evidence="1">
    <location>
        <begin position="20"/>
        <end position="41"/>
    </location>
</feature>
<keyword evidence="3" id="KW-1185">Reference proteome</keyword>
<comment type="caution">
    <text evidence="2">The sequence shown here is derived from an EMBL/GenBank/DDBJ whole genome shotgun (WGS) entry which is preliminary data.</text>
</comment>
<dbReference type="EMBL" id="BTSX01000002">
    <property type="protein sequence ID" value="GMS86109.1"/>
    <property type="molecule type" value="Genomic_DNA"/>
</dbReference>
<gene>
    <name evidence="2" type="ORF">PENTCL1PPCAC_8284</name>
</gene>
<keyword evidence="1" id="KW-0472">Membrane</keyword>
<dbReference type="AlphaFoldDB" id="A0AAV5T0N3"/>
<evidence type="ECO:0000256" key="1">
    <source>
        <dbReference type="SAM" id="Phobius"/>
    </source>
</evidence>
<feature type="transmembrane region" description="Helical" evidence="1">
    <location>
        <begin position="47"/>
        <end position="65"/>
    </location>
</feature>
<sequence length="435" mass="46286">MRMGGGGKDQRSGVSSSCLLLRLLLLLLLLVPRVLVLLRVVPLPLLHQLRVLLVVLLIVLHVLLVRGRRAARSVRAVTVVVPLRLLLGVAATVSSSSIVTVSSAIVVSASTACLLRDISLAPRALDALAAQLLAGHGDNGARRRLLALELDERVALRLEASNLLDLAEAAERLANVVFCCALGDVADVHRRVVVRGLVVHIIVVHLAARSVARLVRVCGLSRGPVRADGPSAQPLAIHLLDRTLRLISLGEGDESVALRLEGSRVADDLGLGYVSEAVECLLEHLVVDLGREVAHEHVEVSSGVHLLDRARLGRPVDLHLLIEEHPLVHCLQRLSGHRVLLKLDERVRIRVALEDDFALRNNSDLSEQSGDELLSHRGVEVSDVPGTGLGILSAGVEASRLGGLEVRARVVPVRVGFGAAPAGVGRAAGVSSVCE</sequence>
<name>A0AAV5T0N3_9BILA</name>
<reference evidence="2" key="1">
    <citation type="submission" date="2023-10" db="EMBL/GenBank/DDBJ databases">
        <title>Genome assembly of Pristionchus species.</title>
        <authorList>
            <person name="Yoshida K."/>
            <person name="Sommer R.J."/>
        </authorList>
    </citation>
    <scope>NUCLEOTIDE SEQUENCE</scope>
    <source>
        <strain evidence="2">RS0144</strain>
    </source>
</reference>
<protein>
    <submittedName>
        <fullName evidence="2">Uncharacterized protein</fullName>
    </submittedName>
</protein>
<dbReference type="Proteomes" id="UP001432027">
    <property type="component" value="Unassembled WGS sequence"/>
</dbReference>
<feature type="transmembrane region" description="Helical" evidence="1">
    <location>
        <begin position="85"/>
        <end position="107"/>
    </location>
</feature>
<proteinExistence type="predicted"/>